<gene>
    <name evidence="4" type="ORF">P6P90_15505</name>
</gene>
<dbReference type="InterPro" id="IPR000160">
    <property type="entry name" value="GGDEF_dom"/>
</dbReference>
<dbReference type="InterPro" id="IPR000014">
    <property type="entry name" value="PAS"/>
</dbReference>
<dbReference type="PANTHER" id="PTHR44757">
    <property type="entry name" value="DIGUANYLATE CYCLASE DGCP"/>
    <property type="match status" value="1"/>
</dbReference>
<dbReference type="SUPFAM" id="SSF55073">
    <property type="entry name" value="Nucleotide cyclase"/>
    <property type="match status" value="1"/>
</dbReference>
<dbReference type="InterPro" id="IPR001633">
    <property type="entry name" value="EAL_dom"/>
</dbReference>
<dbReference type="InterPro" id="IPR035919">
    <property type="entry name" value="EAL_sf"/>
</dbReference>
<accession>A0ABT6H9G8</accession>
<evidence type="ECO:0000313" key="4">
    <source>
        <dbReference type="EMBL" id="MDG5755307.1"/>
    </source>
</evidence>
<sequence length="689" mass="79972">MKENILKQIMASERFIDELIHEELLNTIQDLVFIVRVEEPFVFRYTYMNKRAMTHARLTEQAYEKMFQEVLSPELAEALQQVYEKVVQQKQVYIFQDVVRTVERDEHYESLLNPIVVDDVCKYVVCITRNITDRIQEQNRLVESQMRYESLLEYNSDAIVSLDEKGIIGYANPAAYSMFGYGPKDLTGRPMIEYVSKENQTVYEKAFFSTLKGESVEIALQSCQDVHGNLLYVHLKTIPIIINDEIKGMYMVARDITHQALNDLQTKYFAYYDQLTGLQNHISCTKTLSEWLTKEQKFAVILVDLDGFRMVNDTYGHKEGDEVLKEVARRLEKNVGSAQVFRQHGDQFVILTQEHEQQRVEETARRIQAIFQQSFLIQGEGFHLGASIGIVLYPEHGNDEKTLLKRADFALDASKEQGKSHYNFYDNRQDDAKEAQLSLKTNMNRALERGEFQLYYQPQVNLLNQKVMGMEALIRWHNKELGNVRPDIFIPLAERTGLIFKIDEWVLFEACRQLREWIDAGYQPVPIAVNVSGKQFRSQRIIETIDDALHKYRISSDLLVIEITEGALMHDEKSEQVLNELKRRGISIHLDDFGTGYSSLSYLKRYPIDTIKIDRSFIQEVNADERDAKITTAIIHLAQTLGLEVIAEGVEDAEQIRFLKQKNAVYAQGYYFEKPLPAPEMEHLYLVDE</sequence>
<protein>
    <submittedName>
        <fullName evidence="4">EAL domain-containing protein</fullName>
    </submittedName>
</protein>
<dbReference type="Gene3D" id="3.20.20.450">
    <property type="entry name" value="EAL domain"/>
    <property type="match status" value="1"/>
</dbReference>
<evidence type="ECO:0000259" key="2">
    <source>
        <dbReference type="PROSITE" id="PS50883"/>
    </source>
</evidence>
<dbReference type="SMART" id="SM00091">
    <property type="entry name" value="PAS"/>
    <property type="match status" value="2"/>
</dbReference>
<organism evidence="4 5">
    <name type="scientific">Ectobacillus antri</name>
    <dbReference type="NCBI Taxonomy" id="2486280"/>
    <lineage>
        <taxon>Bacteria</taxon>
        <taxon>Bacillati</taxon>
        <taxon>Bacillota</taxon>
        <taxon>Bacilli</taxon>
        <taxon>Bacillales</taxon>
        <taxon>Bacillaceae</taxon>
        <taxon>Ectobacillus</taxon>
    </lineage>
</organism>
<dbReference type="Pfam" id="PF00989">
    <property type="entry name" value="PAS"/>
    <property type="match status" value="1"/>
</dbReference>
<dbReference type="PANTHER" id="PTHR44757:SF2">
    <property type="entry name" value="BIOFILM ARCHITECTURE MAINTENANCE PROTEIN MBAA"/>
    <property type="match status" value="1"/>
</dbReference>
<evidence type="ECO:0000259" key="1">
    <source>
        <dbReference type="PROSITE" id="PS50112"/>
    </source>
</evidence>
<dbReference type="EMBL" id="JARULN010000024">
    <property type="protein sequence ID" value="MDG5755307.1"/>
    <property type="molecule type" value="Genomic_DNA"/>
</dbReference>
<dbReference type="InterPro" id="IPR013656">
    <property type="entry name" value="PAS_4"/>
</dbReference>
<feature type="domain" description="EAL" evidence="2">
    <location>
        <begin position="436"/>
        <end position="689"/>
    </location>
</feature>
<dbReference type="InterPro" id="IPR013767">
    <property type="entry name" value="PAS_fold"/>
</dbReference>
<dbReference type="InterPro" id="IPR043128">
    <property type="entry name" value="Rev_trsase/Diguanyl_cyclase"/>
</dbReference>
<dbReference type="RefSeq" id="WP_278018581.1">
    <property type="nucleotide sequence ID" value="NZ_JARRRY010000022.1"/>
</dbReference>
<dbReference type="NCBIfam" id="TIGR00229">
    <property type="entry name" value="sensory_box"/>
    <property type="match status" value="1"/>
</dbReference>
<comment type="caution">
    <text evidence="4">The sequence shown here is derived from an EMBL/GenBank/DDBJ whole genome shotgun (WGS) entry which is preliminary data.</text>
</comment>
<dbReference type="NCBIfam" id="TIGR00254">
    <property type="entry name" value="GGDEF"/>
    <property type="match status" value="1"/>
</dbReference>
<keyword evidence="5" id="KW-1185">Reference proteome</keyword>
<dbReference type="CDD" id="cd01949">
    <property type="entry name" value="GGDEF"/>
    <property type="match status" value="1"/>
</dbReference>
<dbReference type="Pfam" id="PF00563">
    <property type="entry name" value="EAL"/>
    <property type="match status" value="1"/>
</dbReference>
<dbReference type="InterPro" id="IPR029787">
    <property type="entry name" value="Nucleotide_cyclase"/>
</dbReference>
<dbReference type="SMART" id="SM00267">
    <property type="entry name" value="GGDEF"/>
    <property type="match status" value="1"/>
</dbReference>
<dbReference type="InterPro" id="IPR035965">
    <property type="entry name" value="PAS-like_dom_sf"/>
</dbReference>
<feature type="domain" description="PAS" evidence="1">
    <location>
        <begin position="144"/>
        <end position="214"/>
    </location>
</feature>
<dbReference type="PROSITE" id="PS50112">
    <property type="entry name" value="PAS"/>
    <property type="match status" value="1"/>
</dbReference>
<dbReference type="Pfam" id="PF00990">
    <property type="entry name" value="GGDEF"/>
    <property type="match status" value="1"/>
</dbReference>
<dbReference type="Proteomes" id="UP001218246">
    <property type="component" value="Unassembled WGS sequence"/>
</dbReference>
<evidence type="ECO:0000313" key="5">
    <source>
        <dbReference type="Proteomes" id="UP001218246"/>
    </source>
</evidence>
<dbReference type="PROSITE" id="PS50883">
    <property type="entry name" value="EAL"/>
    <property type="match status" value="1"/>
</dbReference>
<name>A0ABT6H9G8_9BACI</name>
<dbReference type="Pfam" id="PF08448">
    <property type="entry name" value="PAS_4"/>
    <property type="match status" value="1"/>
</dbReference>
<proteinExistence type="predicted"/>
<dbReference type="Gene3D" id="3.30.450.20">
    <property type="entry name" value="PAS domain"/>
    <property type="match status" value="2"/>
</dbReference>
<evidence type="ECO:0000259" key="3">
    <source>
        <dbReference type="PROSITE" id="PS50887"/>
    </source>
</evidence>
<dbReference type="CDD" id="cd00130">
    <property type="entry name" value="PAS"/>
    <property type="match status" value="1"/>
</dbReference>
<dbReference type="PROSITE" id="PS50887">
    <property type="entry name" value="GGDEF"/>
    <property type="match status" value="1"/>
</dbReference>
<dbReference type="CDD" id="cd01948">
    <property type="entry name" value="EAL"/>
    <property type="match status" value="1"/>
</dbReference>
<dbReference type="Gene3D" id="3.30.70.270">
    <property type="match status" value="1"/>
</dbReference>
<feature type="domain" description="GGDEF" evidence="3">
    <location>
        <begin position="296"/>
        <end position="427"/>
    </location>
</feature>
<dbReference type="SUPFAM" id="SSF55785">
    <property type="entry name" value="PYP-like sensor domain (PAS domain)"/>
    <property type="match status" value="2"/>
</dbReference>
<reference evidence="4 5" key="1">
    <citation type="submission" date="2023-04" db="EMBL/GenBank/DDBJ databases">
        <title>Ectobacillus antri isolated from activated sludge.</title>
        <authorList>
            <person name="Yan P."/>
            <person name="Liu X."/>
        </authorList>
    </citation>
    <scope>NUCLEOTIDE SEQUENCE [LARGE SCALE GENOMIC DNA]</scope>
    <source>
        <strain evidence="4 5">C18H</strain>
    </source>
</reference>
<dbReference type="InterPro" id="IPR052155">
    <property type="entry name" value="Biofilm_reg_signaling"/>
</dbReference>
<dbReference type="SUPFAM" id="SSF141868">
    <property type="entry name" value="EAL domain-like"/>
    <property type="match status" value="1"/>
</dbReference>
<dbReference type="SMART" id="SM00052">
    <property type="entry name" value="EAL"/>
    <property type="match status" value="1"/>
</dbReference>